<dbReference type="AlphaFoldDB" id="A0A928UV19"/>
<evidence type="ECO:0008006" key="3">
    <source>
        <dbReference type="Google" id="ProtNLM"/>
    </source>
</evidence>
<dbReference type="Proteomes" id="UP000616201">
    <property type="component" value="Unassembled WGS sequence"/>
</dbReference>
<gene>
    <name evidence="1" type="ORF">C4F49_06090</name>
</gene>
<evidence type="ECO:0000313" key="1">
    <source>
        <dbReference type="EMBL" id="MBE8713242.1"/>
    </source>
</evidence>
<comment type="caution">
    <text evidence="1">The sequence shown here is derived from an EMBL/GenBank/DDBJ whole genome shotgun (WGS) entry which is preliminary data.</text>
</comment>
<protein>
    <recommendedName>
        <fullName evidence="3">AraC family transcriptional regulator</fullName>
    </recommendedName>
</protein>
<proteinExistence type="predicted"/>
<reference evidence="1" key="1">
    <citation type="submission" date="2018-02" db="EMBL/GenBank/DDBJ databases">
        <authorList>
            <person name="Vasarhelyi B.M."/>
            <person name="Deshmukh S."/>
            <person name="Balint B."/>
            <person name="Kukolya J."/>
        </authorList>
    </citation>
    <scope>NUCLEOTIDE SEQUENCE</scope>
    <source>
        <strain evidence="1">KB22</strain>
    </source>
</reference>
<dbReference type="RefSeq" id="WP_196935192.1">
    <property type="nucleotide sequence ID" value="NZ_MU158698.1"/>
</dbReference>
<evidence type="ECO:0000313" key="2">
    <source>
        <dbReference type="Proteomes" id="UP000616201"/>
    </source>
</evidence>
<name>A0A928UV19_9SPHI</name>
<organism evidence="1 2">
    <name type="scientific">Sphingobacterium hungaricum</name>
    <dbReference type="NCBI Taxonomy" id="2082723"/>
    <lineage>
        <taxon>Bacteria</taxon>
        <taxon>Pseudomonadati</taxon>
        <taxon>Bacteroidota</taxon>
        <taxon>Sphingobacteriia</taxon>
        <taxon>Sphingobacteriales</taxon>
        <taxon>Sphingobacteriaceae</taxon>
        <taxon>Sphingobacterium</taxon>
    </lineage>
</organism>
<sequence length="263" mass="30972">MHFDIKKISRQNDLAINSKSINKKSIYRILLTKETQFQCFIDGEFLHIPNYSLVYISPAAEVSTTTFERSEGYLLSFSSSFYSKSMNDHLFLHNDLLFNAKKGFTIVPNLMDHIGYSEFNISLLERATVKFSCDIYRDLAHNLVKQFVLIGNLELLSPYECNQLEGEDFMLVNYFKNCLERYVTKHKELGFYLKKLNLKEERLTMATQTVLDKKPMDLIYEFIVKEFNWRLKFTSLSVRDIADKLGFSNEKELQTILYKYNKK</sequence>
<dbReference type="Gene3D" id="1.10.10.60">
    <property type="entry name" value="Homeodomain-like"/>
    <property type="match status" value="1"/>
</dbReference>
<dbReference type="EMBL" id="PRDK01000004">
    <property type="protein sequence ID" value="MBE8713242.1"/>
    <property type="molecule type" value="Genomic_DNA"/>
</dbReference>
<accession>A0A928UV19</accession>
<keyword evidence="2" id="KW-1185">Reference proteome</keyword>